<keyword evidence="2" id="KW-1185">Reference proteome</keyword>
<accession>A0A1G8UI05</accession>
<proteinExistence type="predicted"/>
<evidence type="ECO:0000313" key="1">
    <source>
        <dbReference type="EMBL" id="SDJ53391.1"/>
    </source>
</evidence>
<name>A0A1G8UI05_9GAMM</name>
<dbReference type="AlphaFoldDB" id="A0A1G8UI05"/>
<dbReference type="RefSeq" id="WP_090365473.1">
    <property type="nucleotide sequence ID" value="NZ_FNEM01000009.1"/>
</dbReference>
<organism evidence="1 2">
    <name type="scientific">Ferrimonas sediminum</name>
    <dbReference type="NCBI Taxonomy" id="718193"/>
    <lineage>
        <taxon>Bacteria</taxon>
        <taxon>Pseudomonadati</taxon>
        <taxon>Pseudomonadota</taxon>
        <taxon>Gammaproteobacteria</taxon>
        <taxon>Alteromonadales</taxon>
        <taxon>Ferrimonadaceae</taxon>
        <taxon>Ferrimonas</taxon>
    </lineage>
</organism>
<reference evidence="2" key="1">
    <citation type="submission" date="2016-10" db="EMBL/GenBank/DDBJ databases">
        <authorList>
            <person name="Varghese N."/>
            <person name="Submissions S."/>
        </authorList>
    </citation>
    <scope>NUCLEOTIDE SEQUENCE [LARGE SCALE GENOMIC DNA]</scope>
    <source>
        <strain evidence="2">DSM 23317</strain>
    </source>
</reference>
<evidence type="ECO:0000313" key="2">
    <source>
        <dbReference type="Proteomes" id="UP000199527"/>
    </source>
</evidence>
<dbReference type="EMBL" id="FNEM01000009">
    <property type="protein sequence ID" value="SDJ53391.1"/>
    <property type="molecule type" value="Genomic_DNA"/>
</dbReference>
<protein>
    <submittedName>
        <fullName evidence="1">Uncharacterized protein</fullName>
    </submittedName>
</protein>
<dbReference type="Proteomes" id="UP000199527">
    <property type="component" value="Unassembled WGS sequence"/>
</dbReference>
<dbReference type="OrthoDB" id="6402849at2"/>
<gene>
    <name evidence="1" type="ORF">SAMN04488540_10996</name>
</gene>
<sequence>MSTKAQQLLIKLGLDAELSQRFSVDPNQVYQEFELEAEGLRQIEQLIASGNDDSSMNGLLHFVHF</sequence>